<dbReference type="AlphaFoldDB" id="A0AAD9D4Y9"/>
<evidence type="ECO:0000256" key="7">
    <source>
        <dbReference type="ARBA" id="ARBA00023160"/>
    </source>
</evidence>
<keyword evidence="6" id="KW-0443">Lipid metabolism</keyword>
<feature type="domain" description="Beta-ketoacyl-[acyl-carrier-protein] synthase III C-terminal" evidence="9">
    <location>
        <begin position="313"/>
        <end position="402"/>
    </location>
</feature>
<feature type="domain" description="Beta-ketoacyl-[acyl-carrier-protein] synthase III N-terminal" evidence="10">
    <location>
        <begin position="169"/>
        <end position="236"/>
    </location>
</feature>
<dbReference type="InterPro" id="IPR013751">
    <property type="entry name" value="ACP_syn_III_N"/>
</dbReference>
<dbReference type="EMBL" id="JATAAI010000053">
    <property type="protein sequence ID" value="KAK1733138.1"/>
    <property type="molecule type" value="Genomic_DNA"/>
</dbReference>
<dbReference type="InterPro" id="IPR013747">
    <property type="entry name" value="ACP_syn_III_C"/>
</dbReference>
<keyword evidence="12" id="KW-1185">Reference proteome</keyword>
<name>A0AAD9D4Y9_9STRA</name>
<feature type="chain" id="PRO_5041946205" evidence="8">
    <location>
        <begin position="20"/>
        <end position="403"/>
    </location>
</feature>
<keyword evidence="8" id="KW-0732">Signal</keyword>
<reference evidence="11" key="1">
    <citation type="submission" date="2023-06" db="EMBL/GenBank/DDBJ databases">
        <title>Survivors Of The Sea: Transcriptome response of Skeletonema marinoi to long-term dormancy.</title>
        <authorList>
            <person name="Pinder M.I.M."/>
            <person name="Kourtchenko O."/>
            <person name="Robertson E.K."/>
            <person name="Larsson T."/>
            <person name="Maumus F."/>
            <person name="Osuna-Cruz C.M."/>
            <person name="Vancaester E."/>
            <person name="Stenow R."/>
            <person name="Vandepoele K."/>
            <person name="Ploug H."/>
            <person name="Bruchert V."/>
            <person name="Godhe A."/>
            <person name="Topel M."/>
        </authorList>
    </citation>
    <scope>NUCLEOTIDE SEQUENCE</scope>
    <source>
        <strain evidence="11">R05AC</strain>
    </source>
</reference>
<evidence type="ECO:0000256" key="1">
    <source>
        <dbReference type="ARBA" id="ARBA00005189"/>
    </source>
</evidence>
<evidence type="ECO:0000256" key="2">
    <source>
        <dbReference type="ARBA" id="ARBA00008642"/>
    </source>
</evidence>
<dbReference type="NCBIfam" id="NF006829">
    <property type="entry name" value="PRK09352.1"/>
    <property type="match status" value="1"/>
</dbReference>
<evidence type="ECO:0000256" key="4">
    <source>
        <dbReference type="ARBA" id="ARBA00022679"/>
    </source>
</evidence>
<evidence type="ECO:0000259" key="9">
    <source>
        <dbReference type="Pfam" id="PF08541"/>
    </source>
</evidence>
<organism evidence="11 12">
    <name type="scientific">Skeletonema marinoi</name>
    <dbReference type="NCBI Taxonomy" id="267567"/>
    <lineage>
        <taxon>Eukaryota</taxon>
        <taxon>Sar</taxon>
        <taxon>Stramenopiles</taxon>
        <taxon>Ochrophyta</taxon>
        <taxon>Bacillariophyta</taxon>
        <taxon>Coscinodiscophyceae</taxon>
        <taxon>Thalassiosirophycidae</taxon>
        <taxon>Thalassiosirales</taxon>
        <taxon>Skeletonemataceae</taxon>
        <taxon>Skeletonema</taxon>
        <taxon>Skeletonema marinoi-dohrnii complex</taxon>
    </lineage>
</organism>
<dbReference type="GO" id="GO:0004315">
    <property type="term" value="F:3-oxoacyl-[acyl-carrier-protein] synthase activity"/>
    <property type="evidence" value="ECO:0007669"/>
    <property type="project" value="InterPro"/>
</dbReference>
<evidence type="ECO:0000256" key="8">
    <source>
        <dbReference type="SAM" id="SignalP"/>
    </source>
</evidence>
<sequence length="403" mass="42568">MRFLLAVIALLGSTNSVTAFAPINHHHHHHHPTQQINTALAAKGGKLSVRPIGIGSCAPSTVITNADMEAVHDTSDEWIRTRTGIEQRRVLVHEGTRKIIGTDGEETETPETLRTLGIEAAKNALEMAGKSPSDIDLVICATSSPDDLFGDAPSIASAIGIEAGKCVAFDLTAACSGFLFGIVTASQFLTNGASQNALVLGADALTRWVDWDDRNSCILFGDGAGAMVLTRSDENEGLTGSEDGFGILGYAMHSNGAGYKDLNCIYKGEPKKISTPGEGTVVEDGSYDSMGMNGRKVYSFATREVPTVLEEALEQAGISVDEVDHLLLHQANIRIMETVASRLGMPMEKVITNLNKYGNTSAASIPLALDEAVRSGRVKKGDVIACAGFGAGLSWGAAILKWG</sequence>
<keyword evidence="5" id="KW-0276">Fatty acid metabolism</keyword>
<dbReference type="Pfam" id="PF08545">
    <property type="entry name" value="ACP_syn_III"/>
    <property type="match status" value="1"/>
</dbReference>
<dbReference type="Gene3D" id="3.40.47.10">
    <property type="match status" value="1"/>
</dbReference>
<dbReference type="InterPro" id="IPR004655">
    <property type="entry name" value="FabH"/>
</dbReference>
<protein>
    <submittedName>
        <fullName evidence="11">3-oxoacyl-[acyl-carrier-protein] synthase III</fullName>
        <ecNumber evidence="11">2.3.1.180</ecNumber>
    </submittedName>
</protein>
<evidence type="ECO:0000256" key="6">
    <source>
        <dbReference type="ARBA" id="ARBA00023098"/>
    </source>
</evidence>
<comment type="caution">
    <text evidence="11">The sequence shown here is derived from an EMBL/GenBank/DDBJ whole genome shotgun (WGS) entry which is preliminary data.</text>
</comment>
<comment type="pathway">
    <text evidence="1">Lipid metabolism.</text>
</comment>
<dbReference type="GO" id="GO:0033818">
    <property type="term" value="F:beta-ketoacyl-acyl-carrier-protein synthase III activity"/>
    <property type="evidence" value="ECO:0007669"/>
    <property type="project" value="UniProtKB-EC"/>
</dbReference>
<evidence type="ECO:0000256" key="3">
    <source>
        <dbReference type="ARBA" id="ARBA00022516"/>
    </source>
</evidence>
<dbReference type="InterPro" id="IPR016039">
    <property type="entry name" value="Thiolase-like"/>
</dbReference>
<keyword evidence="3" id="KW-0444">Lipid biosynthesis</keyword>
<keyword evidence="4 11" id="KW-0808">Transferase</keyword>
<evidence type="ECO:0000256" key="5">
    <source>
        <dbReference type="ARBA" id="ARBA00022832"/>
    </source>
</evidence>
<dbReference type="CDD" id="cd00830">
    <property type="entry name" value="KAS_III"/>
    <property type="match status" value="1"/>
</dbReference>
<evidence type="ECO:0000259" key="10">
    <source>
        <dbReference type="Pfam" id="PF08545"/>
    </source>
</evidence>
<dbReference type="PANTHER" id="PTHR43091:SF1">
    <property type="entry name" value="BETA-KETOACYL-[ACYL-CARRIER-PROTEIN] SYNTHASE III, CHLOROPLASTIC"/>
    <property type="match status" value="1"/>
</dbReference>
<keyword evidence="7" id="KW-0275">Fatty acid biosynthesis</keyword>
<feature type="signal peptide" evidence="8">
    <location>
        <begin position="1"/>
        <end position="19"/>
    </location>
</feature>
<comment type="similarity">
    <text evidence="2">Belongs to the thiolase-like superfamily. FabH family.</text>
</comment>
<dbReference type="Pfam" id="PF08541">
    <property type="entry name" value="ACP_syn_III_C"/>
    <property type="match status" value="1"/>
</dbReference>
<keyword evidence="11" id="KW-0012">Acyltransferase</keyword>
<dbReference type="EC" id="2.3.1.180" evidence="11"/>
<dbReference type="Proteomes" id="UP001224775">
    <property type="component" value="Unassembled WGS sequence"/>
</dbReference>
<dbReference type="HAMAP" id="MF_01815">
    <property type="entry name" value="FabH"/>
    <property type="match status" value="1"/>
</dbReference>
<evidence type="ECO:0000313" key="11">
    <source>
        <dbReference type="EMBL" id="KAK1733138.1"/>
    </source>
</evidence>
<accession>A0AAD9D4Y9</accession>
<dbReference type="PANTHER" id="PTHR43091">
    <property type="entry name" value="3-OXOACYL-[ACYL-CARRIER-PROTEIN] SYNTHASE"/>
    <property type="match status" value="1"/>
</dbReference>
<dbReference type="NCBIfam" id="TIGR00747">
    <property type="entry name" value="fabH"/>
    <property type="match status" value="1"/>
</dbReference>
<proteinExistence type="inferred from homology"/>
<dbReference type="SUPFAM" id="SSF53901">
    <property type="entry name" value="Thiolase-like"/>
    <property type="match status" value="1"/>
</dbReference>
<gene>
    <name evidence="11" type="ORF">QTG54_016115</name>
</gene>
<evidence type="ECO:0000313" key="12">
    <source>
        <dbReference type="Proteomes" id="UP001224775"/>
    </source>
</evidence>
<dbReference type="GO" id="GO:0006633">
    <property type="term" value="P:fatty acid biosynthetic process"/>
    <property type="evidence" value="ECO:0007669"/>
    <property type="project" value="UniProtKB-KW"/>
</dbReference>